<dbReference type="Proteomes" id="UP000598120">
    <property type="component" value="Unassembled WGS sequence"/>
</dbReference>
<dbReference type="EMBL" id="BMIC01000001">
    <property type="protein sequence ID" value="GFZ78860.1"/>
    <property type="molecule type" value="Genomic_DNA"/>
</dbReference>
<keyword evidence="2" id="KW-1185">Reference proteome</keyword>
<reference evidence="1 2" key="1">
    <citation type="journal article" date="2014" name="Int. J. Syst. Evol. Microbiol.">
        <title>Complete genome sequence of Corynebacterium casei LMG S-19264T (=DSM 44701T), isolated from a smear-ripened cheese.</title>
        <authorList>
            <consortium name="US DOE Joint Genome Institute (JGI-PGF)"/>
            <person name="Walter F."/>
            <person name="Albersmeier A."/>
            <person name="Kalinowski J."/>
            <person name="Ruckert C."/>
        </authorList>
    </citation>
    <scope>NUCLEOTIDE SEQUENCE [LARGE SCALE GENOMIC DNA]</scope>
    <source>
        <strain evidence="1 2">CGMCC 1.15295</strain>
    </source>
</reference>
<name>A0A8J2TKX5_9FLAO</name>
<evidence type="ECO:0000313" key="2">
    <source>
        <dbReference type="Proteomes" id="UP000598120"/>
    </source>
</evidence>
<sequence length="308" mass="35937">MIYNVLKKAMKNLIIRASLIFFTVNLSYSQEWMTSLEIAQKLALMQNKTVLMVWEEATKYPYLVYVDDEKGGTIVIGNLFEDEKISQLIWKNFVPVIVSESQHANLYKKVKGKRKQRYIDKFNDDSIKIMDANGNIINTSYVAEDYLDIAKLIENYALNTQLVTLELEAYKKEKNFYSAYYLASKYLDLAVYVNEAIRSEIIDLSNIYLDEAVGFLEIEATEDKSTLKQRAELLKIQEYLILNRPKRVLRELKKMDAENIESTNEALVNFLYYTAYSILKDEKNIELWKTKVSLLNLKKAQMIININT</sequence>
<proteinExistence type="predicted"/>
<dbReference type="AlphaFoldDB" id="A0A8J2TKX5"/>
<protein>
    <submittedName>
        <fullName evidence="1">Uncharacterized protein</fullName>
    </submittedName>
</protein>
<gene>
    <name evidence="1" type="ORF">GCM10011531_05640</name>
</gene>
<organism evidence="1 2">
    <name type="scientific">Aquaticitalea lipolytica</name>
    <dbReference type="NCBI Taxonomy" id="1247562"/>
    <lineage>
        <taxon>Bacteria</taxon>
        <taxon>Pseudomonadati</taxon>
        <taxon>Bacteroidota</taxon>
        <taxon>Flavobacteriia</taxon>
        <taxon>Flavobacteriales</taxon>
        <taxon>Flavobacteriaceae</taxon>
        <taxon>Aquaticitalea</taxon>
    </lineage>
</organism>
<evidence type="ECO:0000313" key="1">
    <source>
        <dbReference type="EMBL" id="GFZ78860.1"/>
    </source>
</evidence>
<comment type="caution">
    <text evidence="1">The sequence shown here is derived from an EMBL/GenBank/DDBJ whole genome shotgun (WGS) entry which is preliminary data.</text>
</comment>
<accession>A0A8J2TKX5</accession>